<keyword evidence="2" id="KW-0812">Transmembrane</keyword>
<dbReference type="EMBL" id="OZ037949">
    <property type="protein sequence ID" value="CAL1711754.1"/>
    <property type="molecule type" value="Genomic_DNA"/>
</dbReference>
<evidence type="ECO:0000313" key="4">
    <source>
        <dbReference type="Proteomes" id="UP001497453"/>
    </source>
</evidence>
<feature type="region of interest" description="Disordered" evidence="1">
    <location>
        <begin position="1"/>
        <end position="42"/>
    </location>
</feature>
<keyword evidence="4" id="KW-1185">Reference proteome</keyword>
<evidence type="ECO:0000256" key="1">
    <source>
        <dbReference type="SAM" id="MobiDB-lite"/>
    </source>
</evidence>
<evidence type="ECO:0000313" key="3">
    <source>
        <dbReference type="EMBL" id="CAL1711754.1"/>
    </source>
</evidence>
<accession>A0ABP1DWY3</accession>
<proteinExistence type="predicted"/>
<name>A0ABP1DWY3_9APHY</name>
<feature type="compositionally biased region" description="Pro residues" evidence="1">
    <location>
        <begin position="1"/>
        <end position="11"/>
    </location>
</feature>
<sequence length="485" mass="53489">MILPDDTPPSPSKVRPSQLPVDRSEPQAQAPPPAYPGYSSYQANQPLYGEPSTLPLHTRRERVKSARRRFLQAFAFAVLIYFLVGTFISSLFGLSRHGRWFNVDKPQQELEDYLPSGPKPEDGRQERCVKSVQDWERVGNGYIMTSFGLPLSADALYLFTRGSLSAGTITVMSDRNLNNKSDMIVDIVASPFDSTHLNILTICSLEKGPGQRGIGIFTPQRLRLNRGAKFHLAITLRIPSSSSREPLHIQSLETSVHDFLIRMTDLVPTVLFDSLSLRTTNSAIIAKGGLSAENATLQTSNAAIDGVFTTSSSLELITTNHPIEATVTMFNLDYSIPTRLWIKTTNGHLGSSIYLLSNDGRGGNFDVVAETTNDPLSITFPTQPIDSALHLQARTKNSLASVNLHRSFEGDFSVRSTNARQIVEADENAEDPDNNRRGKRHVEMKKSRNVIDGSVVWLGDGDTPRAGKGRVDVRTTNGPAMLRLM</sequence>
<reference evidence="4" key="1">
    <citation type="submission" date="2024-04" db="EMBL/GenBank/DDBJ databases">
        <authorList>
            <person name="Shaw F."/>
            <person name="Minotto A."/>
        </authorList>
    </citation>
    <scope>NUCLEOTIDE SEQUENCE [LARGE SCALE GENOMIC DNA]</scope>
</reference>
<protein>
    <recommendedName>
        <fullName evidence="5">Adhesin domain-containing protein</fullName>
    </recommendedName>
</protein>
<keyword evidence="2" id="KW-1133">Transmembrane helix</keyword>
<feature type="transmembrane region" description="Helical" evidence="2">
    <location>
        <begin position="70"/>
        <end position="94"/>
    </location>
</feature>
<organism evidence="3 4">
    <name type="scientific">Somion occarium</name>
    <dbReference type="NCBI Taxonomy" id="3059160"/>
    <lineage>
        <taxon>Eukaryota</taxon>
        <taxon>Fungi</taxon>
        <taxon>Dikarya</taxon>
        <taxon>Basidiomycota</taxon>
        <taxon>Agaricomycotina</taxon>
        <taxon>Agaricomycetes</taxon>
        <taxon>Polyporales</taxon>
        <taxon>Cerrenaceae</taxon>
        <taxon>Somion</taxon>
    </lineage>
</organism>
<evidence type="ECO:0000256" key="2">
    <source>
        <dbReference type="SAM" id="Phobius"/>
    </source>
</evidence>
<gene>
    <name evidence="3" type="ORF">GFSPODELE1_LOCUS8481</name>
</gene>
<keyword evidence="2" id="KW-0472">Membrane</keyword>
<evidence type="ECO:0008006" key="5">
    <source>
        <dbReference type="Google" id="ProtNLM"/>
    </source>
</evidence>
<dbReference type="Proteomes" id="UP001497453">
    <property type="component" value="Chromosome 6"/>
</dbReference>